<dbReference type="CDD" id="cd12148">
    <property type="entry name" value="fungal_TF_MHR"/>
    <property type="match status" value="1"/>
</dbReference>
<dbReference type="InterPro" id="IPR007219">
    <property type="entry name" value="XnlR_reg_dom"/>
</dbReference>
<comment type="subcellular location">
    <subcellularLocation>
        <location evidence="1">Nucleus</location>
    </subcellularLocation>
</comment>
<proteinExistence type="predicted"/>
<comment type="caution">
    <text evidence="7">The sequence shown here is derived from an EMBL/GenBank/DDBJ whole genome shotgun (WGS) entry which is preliminary data.</text>
</comment>
<dbReference type="AlphaFoldDB" id="A0AAD6GQZ9"/>
<keyword evidence="4" id="KW-0804">Transcription</keyword>
<dbReference type="Proteomes" id="UP001216150">
    <property type="component" value="Unassembled WGS sequence"/>
</dbReference>
<dbReference type="SMART" id="SM00906">
    <property type="entry name" value="Fungal_trans"/>
    <property type="match status" value="1"/>
</dbReference>
<reference evidence="7 8" key="1">
    <citation type="journal article" date="2023" name="IMA Fungus">
        <title>Comparative genomic study of the Penicillium genus elucidates a diverse pangenome and 15 lateral gene transfer events.</title>
        <authorList>
            <person name="Petersen C."/>
            <person name="Sorensen T."/>
            <person name="Nielsen M.R."/>
            <person name="Sondergaard T.E."/>
            <person name="Sorensen J.L."/>
            <person name="Fitzpatrick D.A."/>
            <person name="Frisvad J.C."/>
            <person name="Nielsen K.L."/>
        </authorList>
    </citation>
    <scope>NUCLEOTIDE SEQUENCE [LARGE SCALE GENOMIC DNA]</scope>
    <source>
        <strain evidence="7 8">IBT 29057</strain>
    </source>
</reference>
<evidence type="ECO:0000256" key="4">
    <source>
        <dbReference type="ARBA" id="ARBA00023163"/>
    </source>
</evidence>
<evidence type="ECO:0000313" key="7">
    <source>
        <dbReference type="EMBL" id="KAJ5585635.1"/>
    </source>
</evidence>
<name>A0AAD6GQZ9_9EURO</name>
<evidence type="ECO:0000256" key="3">
    <source>
        <dbReference type="ARBA" id="ARBA00023125"/>
    </source>
</evidence>
<protein>
    <submittedName>
        <fullName evidence="7">C6 transcription factor</fullName>
    </submittedName>
</protein>
<gene>
    <name evidence="7" type="ORF">N7450_005422</name>
</gene>
<evidence type="ECO:0000313" key="8">
    <source>
        <dbReference type="Proteomes" id="UP001216150"/>
    </source>
</evidence>
<feature type="domain" description="Xylanolytic transcriptional activator regulatory" evidence="6">
    <location>
        <begin position="169"/>
        <end position="250"/>
    </location>
</feature>
<organism evidence="7 8">
    <name type="scientific">Penicillium hetheringtonii</name>
    <dbReference type="NCBI Taxonomy" id="911720"/>
    <lineage>
        <taxon>Eukaryota</taxon>
        <taxon>Fungi</taxon>
        <taxon>Dikarya</taxon>
        <taxon>Ascomycota</taxon>
        <taxon>Pezizomycotina</taxon>
        <taxon>Eurotiomycetes</taxon>
        <taxon>Eurotiomycetidae</taxon>
        <taxon>Eurotiales</taxon>
        <taxon>Aspergillaceae</taxon>
        <taxon>Penicillium</taxon>
    </lineage>
</organism>
<dbReference type="EMBL" id="JAQJAC010000004">
    <property type="protein sequence ID" value="KAJ5585635.1"/>
    <property type="molecule type" value="Genomic_DNA"/>
</dbReference>
<evidence type="ECO:0000256" key="2">
    <source>
        <dbReference type="ARBA" id="ARBA00023015"/>
    </source>
</evidence>
<accession>A0AAD6GQZ9</accession>
<dbReference type="Pfam" id="PF04082">
    <property type="entry name" value="Fungal_trans"/>
    <property type="match status" value="1"/>
</dbReference>
<keyword evidence="5" id="KW-0539">Nucleus</keyword>
<dbReference type="PANTHER" id="PTHR46910">
    <property type="entry name" value="TRANSCRIPTION FACTOR PDR1"/>
    <property type="match status" value="1"/>
</dbReference>
<keyword evidence="8" id="KW-1185">Reference proteome</keyword>
<dbReference type="GO" id="GO:0005634">
    <property type="term" value="C:nucleus"/>
    <property type="evidence" value="ECO:0007669"/>
    <property type="project" value="UniProtKB-SubCell"/>
</dbReference>
<dbReference type="GO" id="GO:0006351">
    <property type="term" value="P:DNA-templated transcription"/>
    <property type="evidence" value="ECO:0007669"/>
    <property type="project" value="InterPro"/>
</dbReference>
<sequence>MSPEGKSWIQSRTGQANALAEFSSFEPPWQYHHPIRPTSQIPTIPLKMPKQTVVLNALQQYKQNVLSLAFPVVEVSAFEKTIAEAYNFEGPGNSIQLCSQACVLAFLALTSLMVPQTSDFMESLLASESYSTSARILLPLMLKEASIEKLQTLVMLSIHDVFTGNLQEACFTNALATRITFFMGANRCNGSGNGNPMQNRAVYPAPYLHARNLFWLVYILDKELCIRTGHPPSVNDDCCDLDLPEEYMKQFYEGLKDIQVPSQVHFPFDLRLAMIKSKAHSQLYSANAARKESSEILQDIRVLDQELEIWRRSLPHCLRPTMNFKENQHVRHVIDMRIVILQLAYYSCMSYIHEASCKFQLSPEGELLVTEGVNSSLTLAVEASRSLLLYYRLMQPLLENQSFWAMLYYPVSALMTILKGIILRPERQQSHDDLEFLEKGNYWKNLGDLHSDIPEGVQDHLQRLDNFVTDMSRLGKIVITETHHTQE</sequence>
<dbReference type="GO" id="GO:0008270">
    <property type="term" value="F:zinc ion binding"/>
    <property type="evidence" value="ECO:0007669"/>
    <property type="project" value="InterPro"/>
</dbReference>
<evidence type="ECO:0000259" key="6">
    <source>
        <dbReference type="SMART" id="SM00906"/>
    </source>
</evidence>
<dbReference type="GO" id="GO:0003677">
    <property type="term" value="F:DNA binding"/>
    <property type="evidence" value="ECO:0007669"/>
    <property type="project" value="UniProtKB-KW"/>
</dbReference>
<dbReference type="GO" id="GO:0003700">
    <property type="term" value="F:DNA-binding transcription factor activity"/>
    <property type="evidence" value="ECO:0007669"/>
    <property type="project" value="InterPro"/>
</dbReference>
<evidence type="ECO:0000256" key="5">
    <source>
        <dbReference type="ARBA" id="ARBA00023242"/>
    </source>
</evidence>
<keyword evidence="3" id="KW-0238">DNA-binding</keyword>
<evidence type="ECO:0000256" key="1">
    <source>
        <dbReference type="ARBA" id="ARBA00004123"/>
    </source>
</evidence>
<keyword evidence="2" id="KW-0805">Transcription regulation</keyword>
<dbReference type="PANTHER" id="PTHR46910:SF37">
    <property type="entry name" value="ZN(II)2CYS6 TRANSCRIPTION FACTOR (EUROFUNG)"/>
    <property type="match status" value="1"/>
</dbReference>
<dbReference type="InterPro" id="IPR050987">
    <property type="entry name" value="AtrR-like"/>
</dbReference>